<keyword evidence="1" id="KW-1133">Transmembrane helix</keyword>
<evidence type="ECO:0000256" key="1">
    <source>
        <dbReference type="SAM" id="Phobius"/>
    </source>
</evidence>
<dbReference type="AlphaFoldDB" id="W7CW21"/>
<evidence type="ECO:0000313" key="2">
    <source>
        <dbReference type="EMBL" id="EUJ41127.1"/>
    </source>
</evidence>
<protein>
    <submittedName>
        <fullName evidence="2">Uncharacterized protein</fullName>
    </submittedName>
</protein>
<name>W7CW21_9LIST</name>
<evidence type="ECO:0000313" key="3">
    <source>
        <dbReference type="Proteomes" id="UP000019243"/>
    </source>
</evidence>
<organism evidence="2 3">
    <name type="scientific">Brochothrix campestris FSL F6-1037</name>
    <dbReference type="NCBI Taxonomy" id="1265861"/>
    <lineage>
        <taxon>Bacteria</taxon>
        <taxon>Bacillati</taxon>
        <taxon>Bacillota</taxon>
        <taxon>Bacilli</taxon>
        <taxon>Bacillales</taxon>
        <taxon>Listeriaceae</taxon>
        <taxon>Brochothrix</taxon>
    </lineage>
</organism>
<gene>
    <name evidence="2" type="ORF">BCAMP_03905</name>
</gene>
<dbReference type="RefSeq" id="WP_035313726.1">
    <property type="nucleotide sequence ID" value="NZ_AODH01000013.1"/>
</dbReference>
<dbReference type="Proteomes" id="UP000019243">
    <property type="component" value="Unassembled WGS sequence"/>
</dbReference>
<sequence length="70" mass="7865">MLGYLIQERWLMLLSGIIGCLVSMAFCYSGWQLRRKIAPVLAVTIIGTGFLFTLCALLFLIIVFFFGVNT</sequence>
<dbReference type="EMBL" id="AODH01000013">
    <property type="protein sequence ID" value="EUJ41127.1"/>
    <property type="molecule type" value="Genomic_DNA"/>
</dbReference>
<keyword evidence="3" id="KW-1185">Reference proteome</keyword>
<accession>W7CW21</accession>
<dbReference type="STRING" id="1265861.BCAMP_03905"/>
<keyword evidence="1" id="KW-0812">Transmembrane</keyword>
<reference evidence="2 3" key="1">
    <citation type="submission" date="2012-12" db="EMBL/GenBank/DDBJ databases">
        <title>Novel taxa of Listeriaceae from agricultural environments in the United States.</title>
        <authorList>
            <person name="den Bakker H.C."/>
            <person name="Allred A."/>
            <person name="Warchocki S."/>
            <person name="Wright E.M."/>
            <person name="Burrell A."/>
            <person name="Nightingale K.K."/>
            <person name="Kephart D."/>
            <person name="Wiedmann M."/>
        </authorList>
    </citation>
    <scope>NUCLEOTIDE SEQUENCE [LARGE SCALE GENOMIC DNA]</scope>
    <source>
        <strain evidence="2 3">FSL F6-1037</strain>
    </source>
</reference>
<keyword evidence="1" id="KW-0472">Membrane</keyword>
<feature type="transmembrane region" description="Helical" evidence="1">
    <location>
        <begin position="37"/>
        <end position="68"/>
    </location>
</feature>
<feature type="transmembrane region" description="Helical" evidence="1">
    <location>
        <begin position="12"/>
        <end position="31"/>
    </location>
</feature>
<comment type="caution">
    <text evidence="2">The sequence shown here is derived from an EMBL/GenBank/DDBJ whole genome shotgun (WGS) entry which is preliminary data.</text>
</comment>
<proteinExistence type="predicted"/>